<evidence type="ECO:0000313" key="1">
    <source>
        <dbReference type="EMBL" id="KHN84354.1"/>
    </source>
</evidence>
<dbReference type="EMBL" id="JPKZ01000989">
    <property type="protein sequence ID" value="KHN84354.1"/>
    <property type="molecule type" value="Genomic_DNA"/>
</dbReference>
<keyword evidence="2" id="KW-1185">Reference proteome</keyword>
<evidence type="ECO:0000313" key="2">
    <source>
        <dbReference type="Proteomes" id="UP000031036"/>
    </source>
</evidence>
<organism evidence="1 2">
    <name type="scientific">Toxocara canis</name>
    <name type="common">Canine roundworm</name>
    <dbReference type="NCBI Taxonomy" id="6265"/>
    <lineage>
        <taxon>Eukaryota</taxon>
        <taxon>Metazoa</taxon>
        <taxon>Ecdysozoa</taxon>
        <taxon>Nematoda</taxon>
        <taxon>Chromadorea</taxon>
        <taxon>Rhabditida</taxon>
        <taxon>Spirurina</taxon>
        <taxon>Ascaridomorpha</taxon>
        <taxon>Ascaridoidea</taxon>
        <taxon>Toxocaridae</taxon>
        <taxon>Toxocara</taxon>
    </lineage>
</organism>
<proteinExistence type="predicted"/>
<reference evidence="1 2" key="1">
    <citation type="submission" date="2014-11" db="EMBL/GenBank/DDBJ databases">
        <title>Genetic blueprint of the zoonotic pathogen Toxocara canis.</title>
        <authorList>
            <person name="Zhu X.-Q."/>
            <person name="Korhonen P.K."/>
            <person name="Cai H."/>
            <person name="Young N.D."/>
            <person name="Nejsum P."/>
            <person name="von Samson-Himmelstjerna G."/>
            <person name="Boag P.R."/>
            <person name="Tan P."/>
            <person name="Li Q."/>
            <person name="Min J."/>
            <person name="Yang Y."/>
            <person name="Wang X."/>
            <person name="Fang X."/>
            <person name="Hall R.S."/>
            <person name="Hofmann A."/>
            <person name="Sternberg P.W."/>
            <person name="Jex A.R."/>
            <person name="Gasser R.B."/>
        </authorList>
    </citation>
    <scope>NUCLEOTIDE SEQUENCE [LARGE SCALE GENOMIC DNA]</scope>
    <source>
        <strain evidence="1">PN_DK_2014</strain>
    </source>
</reference>
<comment type="caution">
    <text evidence="1">The sequence shown here is derived from an EMBL/GenBank/DDBJ whole genome shotgun (WGS) entry which is preliminary data.</text>
</comment>
<dbReference type="AlphaFoldDB" id="A0A0B2VST0"/>
<accession>A0A0B2VST0</accession>
<protein>
    <submittedName>
        <fullName evidence="1">Uncharacterized protein</fullName>
    </submittedName>
</protein>
<dbReference type="Proteomes" id="UP000031036">
    <property type="component" value="Unassembled WGS sequence"/>
</dbReference>
<name>A0A0B2VST0_TOXCA</name>
<sequence>MPYTSNASKVIRSSLLKASNLLKTTAKIYRAWKDNGQVLESWAWLPQFWRGARLEILHGRMKKGAGELKASFIYWILPFLKI</sequence>
<gene>
    <name evidence="1" type="ORF">Tcan_15044</name>
</gene>